<dbReference type="OrthoDB" id="128875at2"/>
<accession>N2AF20</accession>
<dbReference type="EMBL" id="VIRB01000047">
    <property type="protein sequence ID" value="NDO68490.1"/>
    <property type="molecule type" value="Genomic_DNA"/>
</dbReference>
<dbReference type="EMBL" id="RHJS01000002">
    <property type="protein sequence ID" value="RRK34268.1"/>
    <property type="molecule type" value="Genomic_DNA"/>
</dbReference>
<keyword evidence="3" id="KW-1185">Reference proteome</keyword>
<dbReference type="eggNOG" id="ENOG502ZAKT">
    <property type="taxonomic scope" value="Bacteria"/>
</dbReference>
<dbReference type="HOGENOM" id="CLU_091314_0_0_9"/>
<protein>
    <submittedName>
        <fullName evidence="1">Sce7726 family protein</fullName>
    </submittedName>
</protein>
<dbReference type="InterPro" id="IPR047729">
    <property type="entry name" value="Sce7726-like"/>
</dbReference>
<evidence type="ECO:0000313" key="1">
    <source>
        <dbReference type="EMBL" id="NDO68490.1"/>
    </source>
</evidence>
<dbReference type="NCBIfam" id="NF033832">
    <property type="entry name" value="sce7726_fam"/>
    <property type="match status" value="1"/>
</dbReference>
<evidence type="ECO:0000313" key="4">
    <source>
        <dbReference type="Proteomes" id="UP000474104"/>
    </source>
</evidence>
<dbReference type="Proteomes" id="UP000474104">
    <property type="component" value="Unassembled WGS sequence"/>
</dbReference>
<evidence type="ECO:0000313" key="2">
    <source>
        <dbReference type="EMBL" id="RRK34268.1"/>
    </source>
</evidence>
<name>N2AF20_9FIRM</name>
<dbReference type="Proteomes" id="UP000274920">
    <property type="component" value="Unassembled WGS sequence"/>
</dbReference>
<dbReference type="AlphaFoldDB" id="N2AF20"/>
<gene>
    <name evidence="2" type="ORF">EBB54_25255</name>
    <name evidence="1" type="ORF">FMM80_07235</name>
</gene>
<accession>A0A3R8KY12</accession>
<proteinExistence type="predicted"/>
<sequence>MLYDKDIREPLFDFLEAYYGKIRILEEKQMGRSRADIVMVLPSSVVGIEIKSDADTYARLQRQVKDYNQYFDYNYVVAGSSHAMHIEEHVPEWWGIITVEQVDGEADFYILRKPKENPGVSQKKKLSLLWRPELAHIQELNRLPKYRQRSKQFVMEKILLSVPGDILREQVSQELFERDYTRIEEIIREYKKR</sequence>
<reference evidence="1 4" key="2">
    <citation type="submission" date="2019-07" db="EMBL/GenBank/DDBJ databases">
        <title>Draft genome sequences of 15 bacterial species constituting the stable defined intestinal microbiota of the GM15 gnotobiotic mouse model.</title>
        <authorList>
            <person name="Elie C."/>
            <person name="Mathieu A."/>
            <person name="Saliou A."/>
            <person name="Darnaud M."/>
            <person name="Leulier F."/>
            <person name="Tamellini A."/>
        </authorList>
    </citation>
    <scope>NUCLEOTIDE SEQUENCE [LARGE SCALE GENOMIC DNA]</scope>
    <source>
        <strain evidence="4">ASF 502</strain>
        <strain evidence="1">MD300</strain>
    </source>
</reference>
<evidence type="ECO:0000313" key="3">
    <source>
        <dbReference type="Proteomes" id="UP000274920"/>
    </source>
</evidence>
<reference evidence="2" key="1">
    <citation type="submission" date="2018-10" db="EMBL/GenBank/DDBJ databases">
        <title>Schaedlerella arabinophila gen. nov. sp. nov., isolated from the mouse intestinal tract and comparative analysis with the genome of the closely related altered Schaedler flora strain ASF502.</title>
        <authorList>
            <person name="Miyake S."/>
            <person name="Soh M."/>
            <person name="Seedorf H."/>
        </authorList>
    </citation>
    <scope>NUCLEOTIDE SEQUENCE [LARGE SCALE GENOMIC DNA]</scope>
    <source>
        <strain evidence="2">DSM 106076</strain>
    </source>
</reference>
<dbReference type="RefSeq" id="WP_004081608.1">
    <property type="nucleotide sequence ID" value="NZ_RHJS01000002.1"/>
</dbReference>
<comment type="caution">
    <text evidence="2">The sequence shown here is derived from an EMBL/GenBank/DDBJ whole genome shotgun (WGS) entry which is preliminary data.</text>
</comment>
<organism evidence="2 3">
    <name type="scientific">Schaedlerella arabinosiphila</name>
    <dbReference type="NCBI Taxonomy" id="2044587"/>
    <lineage>
        <taxon>Bacteria</taxon>
        <taxon>Bacillati</taxon>
        <taxon>Bacillota</taxon>
        <taxon>Clostridia</taxon>
        <taxon>Lachnospirales</taxon>
        <taxon>Lachnospiraceae</taxon>
        <taxon>Schaedlerella</taxon>
    </lineage>
</organism>
<dbReference type="STRING" id="2044587.C824_03435"/>